<dbReference type="Proteomes" id="UP001432180">
    <property type="component" value="Chromosome"/>
</dbReference>
<comment type="subcellular location">
    <subcellularLocation>
        <location evidence="10">Cell membrane</location>
        <topology evidence="10">Multi-pass membrane protein</topology>
    </subcellularLocation>
</comment>
<evidence type="ECO:0000256" key="5">
    <source>
        <dbReference type="ARBA" id="ARBA00022989"/>
    </source>
</evidence>
<dbReference type="EMBL" id="CP121472">
    <property type="protein sequence ID" value="WPL16922.1"/>
    <property type="molecule type" value="Genomic_DNA"/>
</dbReference>
<gene>
    <name evidence="10 11" type="primary">plsY</name>
    <name evidence="11" type="ORF">Thiowin_01902</name>
</gene>
<comment type="caution">
    <text evidence="10">Lacks conserved residue(s) required for the propagation of feature annotation.</text>
</comment>
<keyword evidence="4 10" id="KW-0812">Transmembrane</keyword>
<keyword evidence="1 10" id="KW-1003">Cell membrane</keyword>
<protein>
    <recommendedName>
        <fullName evidence="10">Glycerol-3-phosphate acyltransferase</fullName>
    </recommendedName>
    <alternativeName>
        <fullName evidence="10">Acyl-PO4 G3P acyltransferase</fullName>
    </alternativeName>
    <alternativeName>
        <fullName evidence="10">Acyl-phosphate--glycerol-3-phosphate acyltransferase</fullName>
    </alternativeName>
    <alternativeName>
        <fullName evidence="10">G3P acyltransferase</fullName>
        <shortName evidence="10">GPAT</shortName>
        <ecNumber evidence="10">2.3.1.275</ecNumber>
    </alternativeName>
    <alternativeName>
        <fullName evidence="10">Lysophosphatidic acid synthase</fullName>
        <shortName evidence="10">LPA synthase</shortName>
    </alternativeName>
</protein>
<dbReference type="RefSeq" id="WP_328987453.1">
    <property type="nucleotide sequence ID" value="NZ_CP121472.1"/>
</dbReference>
<evidence type="ECO:0000256" key="4">
    <source>
        <dbReference type="ARBA" id="ARBA00022692"/>
    </source>
</evidence>
<dbReference type="Pfam" id="PF02660">
    <property type="entry name" value="G3P_acyltransf"/>
    <property type="match status" value="1"/>
</dbReference>
<keyword evidence="12" id="KW-1185">Reference proteome</keyword>
<dbReference type="PANTHER" id="PTHR30309:SF0">
    <property type="entry name" value="GLYCEROL-3-PHOSPHATE ACYLTRANSFERASE-RELATED"/>
    <property type="match status" value="1"/>
</dbReference>
<dbReference type="EC" id="2.3.1.275" evidence="10"/>
<evidence type="ECO:0000256" key="8">
    <source>
        <dbReference type="ARBA" id="ARBA00023209"/>
    </source>
</evidence>
<keyword evidence="5 10" id="KW-1133">Transmembrane helix</keyword>
<comment type="similarity">
    <text evidence="10">Belongs to the PlsY family.</text>
</comment>
<accession>A0ABZ0S7N5</accession>
<evidence type="ECO:0000256" key="7">
    <source>
        <dbReference type="ARBA" id="ARBA00023136"/>
    </source>
</evidence>
<evidence type="ECO:0000256" key="1">
    <source>
        <dbReference type="ARBA" id="ARBA00022475"/>
    </source>
</evidence>
<keyword evidence="8 10" id="KW-0594">Phospholipid biosynthesis</keyword>
<name>A0ABZ0S7N5_9GAMM</name>
<evidence type="ECO:0000256" key="6">
    <source>
        <dbReference type="ARBA" id="ARBA00023098"/>
    </source>
</evidence>
<comment type="function">
    <text evidence="10">Catalyzes the transfer of an acyl group from acyl-phosphate (acyl-PO(4)) to glycerol-3-phosphate (G3P) to form lysophosphatidic acid (LPA). This enzyme utilizes acyl-phosphate as fatty acyl donor, but not acyl-CoA or acyl-ACP.</text>
</comment>
<keyword evidence="3 10" id="KW-0808">Transferase</keyword>
<keyword evidence="9 10" id="KW-1208">Phospholipid metabolism</keyword>
<dbReference type="PANTHER" id="PTHR30309">
    <property type="entry name" value="INNER MEMBRANE PROTEIN YGIH"/>
    <property type="match status" value="1"/>
</dbReference>
<evidence type="ECO:0000256" key="9">
    <source>
        <dbReference type="ARBA" id="ARBA00023264"/>
    </source>
</evidence>
<keyword evidence="2 10" id="KW-0444">Lipid biosynthesis</keyword>
<reference evidence="11 12" key="1">
    <citation type="journal article" date="2023" name="Microorganisms">
        <title>Thiorhodovibrio frisius and Trv. litoralis spp. nov., Two Novel Members from a Clade of Fastidious Purple Sulfur Bacteria That Exhibit Unique Red-Shifted Light-Harvesting Capabilities.</title>
        <authorList>
            <person name="Methner A."/>
            <person name="Kuzyk S.B."/>
            <person name="Petersen J."/>
            <person name="Bauer S."/>
            <person name="Brinkmann H."/>
            <person name="Sichau K."/>
            <person name="Wanner G."/>
            <person name="Wolf J."/>
            <person name="Neumann-Schaal M."/>
            <person name="Henke P."/>
            <person name="Tank M."/>
            <person name="Sproer C."/>
            <person name="Bunk B."/>
            <person name="Overmann J."/>
        </authorList>
    </citation>
    <scope>NUCLEOTIDE SEQUENCE [LARGE SCALE GENOMIC DNA]</scope>
    <source>
        <strain evidence="11 12">DSM 6702</strain>
    </source>
</reference>
<comment type="pathway">
    <text evidence="10">Lipid metabolism; phospholipid metabolism.</text>
</comment>
<evidence type="ECO:0000313" key="12">
    <source>
        <dbReference type="Proteomes" id="UP001432180"/>
    </source>
</evidence>
<organism evidence="11 12">
    <name type="scientific">Thiorhodovibrio winogradskyi</name>
    <dbReference type="NCBI Taxonomy" id="77007"/>
    <lineage>
        <taxon>Bacteria</taxon>
        <taxon>Pseudomonadati</taxon>
        <taxon>Pseudomonadota</taxon>
        <taxon>Gammaproteobacteria</taxon>
        <taxon>Chromatiales</taxon>
        <taxon>Chromatiaceae</taxon>
        <taxon>Thiorhodovibrio</taxon>
    </lineage>
</organism>
<comment type="catalytic activity">
    <reaction evidence="10">
        <text>an acyl phosphate + sn-glycerol 3-phosphate = a 1-acyl-sn-glycero-3-phosphate + phosphate</text>
        <dbReference type="Rhea" id="RHEA:34075"/>
        <dbReference type="ChEBI" id="CHEBI:43474"/>
        <dbReference type="ChEBI" id="CHEBI:57597"/>
        <dbReference type="ChEBI" id="CHEBI:57970"/>
        <dbReference type="ChEBI" id="CHEBI:59918"/>
        <dbReference type="EC" id="2.3.1.275"/>
    </reaction>
</comment>
<sequence length="214" mass="22249">MAAMNILALILPAALVLLAYLLGSVSSAIIVCRLMGLPDPRTQGSGNPGATNVLRIGGKQGKRAAAITLLGDSLKGLLPMLAAHLLGAGYETLAAVGLAAFLGHLYPVFFGFRGGKGVATALGVQFGLYWPVGLCVAAIWLFVAKGLKISSLSALISMALAPVIVWFFRPEPELIGMQLVITGLLFWRHRSNIRKLIEGTEGSIGADSGPADSA</sequence>
<dbReference type="SMART" id="SM01207">
    <property type="entry name" value="G3P_acyltransf"/>
    <property type="match status" value="1"/>
</dbReference>
<dbReference type="NCBIfam" id="TIGR00023">
    <property type="entry name" value="glycerol-3-phosphate 1-O-acyltransferase PlsY"/>
    <property type="match status" value="1"/>
</dbReference>
<dbReference type="GO" id="GO:0004366">
    <property type="term" value="F:glycerol-3-phosphate O-acyltransferase activity"/>
    <property type="evidence" value="ECO:0007669"/>
    <property type="project" value="UniProtKB-EC"/>
</dbReference>
<keyword evidence="6 10" id="KW-0443">Lipid metabolism</keyword>
<evidence type="ECO:0000313" key="11">
    <source>
        <dbReference type="EMBL" id="WPL16922.1"/>
    </source>
</evidence>
<evidence type="ECO:0000256" key="3">
    <source>
        <dbReference type="ARBA" id="ARBA00022679"/>
    </source>
</evidence>
<feature type="transmembrane region" description="Helical" evidence="10">
    <location>
        <begin position="118"/>
        <end position="143"/>
    </location>
</feature>
<keyword evidence="7 10" id="KW-0472">Membrane</keyword>
<evidence type="ECO:0000256" key="10">
    <source>
        <dbReference type="HAMAP-Rule" id="MF_01043"/>
    </source>
</evidence>
<proteinExistence type="inferred from homology"/>
<comment type="subunit">
    <text evidence="10">Probably interacts with PlsX.</text>
</comment>
<dbReference type="InterPro" id="IPR003811">
    <property type="entry name" value="G3P_acylTferase_PlsY"/>
</dbReference>
<feature type="transmembrane region" description="Helical" evidence="10">
    <location>
        <begin position="81"/>
        <end position="106"/>
    </location>
</feature>
<dbReference type="HAMAP" id="MF_01043">
    <property type="entry name" value="PlsY"/>
    <property type="match status" value="1"/>
</dbReference>
<feature type="transmembrane region" description="Helical" evidence="10">
    <location>
        <begin position="149"/>
        <end position="168"/>
    </location>
</feature>
<keyword evidence="11" id="KW-0012">Acyltransferase</keyword>
<evidence type="ECO:0000256" key="2">
    <source>
        <dbReference type="ARBA" id="ARBA00022516"/>
    </source>
</evidence>